<evidence type="ECO:0008006" key="4">
    <source>
        <dbReference type="Google" id="ProtNLM"/>
    </source>
</evidence>
<dbReference type="EMBL" id="CP002499">
    <property type="protein sequence ID" value="AET38745.1"/>
    <property type="molecule type" value="Genomic_DNA"/>
</dbReference>
<accession>G8JRH6</accession>
<evidence type="ECO:0000313" key="3">
    <source>
        <dbReference type="Proteomes" id="UP000006790"/>
    </source>
</evidence>
<feature type="transmembrane region" description="Helical" evidence="1">
    <location>
        <begin position="14"/>
        <end position="37"/>
    </location>
</feature>
<dbReference type="InParanoid" id="G8JRH6"/>
<dbReference type="FunCoup" id="G8JRH6">
    <property type="interactions" value="13"/>
</dbReference>
<name>G8JRH6_ERECY</name>
<dbReference type="KEGG" id="erc:Ecym_3252"/>
<dbReference type="STRING" id="931890.G8JRH6"/>
<dbReference type="AlphaFoldDB" id="G8JRH6"/>
<protein>
    <recommendedName>
        <fullName evidence="4">Seipin</fullName>
    </recommendedName>
</protein>
<evidence type="ECO:0000256" key="1">
    <source>
        <dbReference type="SAM" id="Phobius"/>
    </source>
</evidence>
<proteinExistence type="predicted"/>
<dbReference type="HOGENOM" id="CLU_061225_0_0_1"/>
<dbReference type="GeneID" id="11468834"/>
<evidence type="ECO:0000313" key="2">
    <source>
        <dbReference type="EMBL" id="AET38745.1"/>
    </source>
</evidence>
<reference evidence="3" key="1">
    <citation type="journal article" date="2012" name="G3 (Bethesda)">
        <title>Pichia sorbitophila, an interspecies yeast hybrid reveals early steps of genome resolution following polyploidization.</title>
        <authorList>
            <person name="Leh Louis V."/>
            <person name="Despons L."/>
            <person name="Friedrich A."/>
            <person name="Martin T."/>
            <person name="Durrens P."/>
            <person name="Casaregola S."/>
            <person name="Neuveglise C."/>
            <person name="Fairhead C."/>
            <person name="Marck C."/>
            <person name="Cruz J.A."/>
            <person name="Straub M.L."/>
            <person name="Kugler V."/>
            <person name="Sacerdot C."/>
            <person name="Uzunov Z."/>
            <person name="Thierry A."/>
            <person name="Weiss S."/>
            <person name="Bleykasten C."/>
            <person name="De Montigny J."/>
            <person name="Jacques N."/>
            <person name="Jung P."/>
            <person name="Lemaire M."/>
            <person name="Mallet S."/>
            <person name="Morel G."/>
            <person name="Richard G.F."/>
            <person name="Sarkar A."/>
            <person name="Savel G."/>
            <person name="Schacherer J."/>
            <person name="Seret M.L."/>
            <person name="Talla E."/>
            <person name="Samson G."/>
            <person name="Jubin C."/>
            <person name="Poulain J."/>
            <person name="Vacherie B."/>
            <person name="Barbe V."/>
            <person name="Pelletier E."/>
            <person name="Sherman D.J."/>
            <person name="Westhof E."/>
            <person name="Weissenbach J."/>
            <person name="Baret P.V."/>
            <person name="Wincker P."/>
            <person name="Gaillardin C."/>
            <person name="Dujon B."/>
            <person name="Souciet J.L."/>
        </authorList>
    </citation>
    <scope>NUCLEOTIDE SEQUENCE [LARGE SCALE GENOMIC DNA]</scope>
    <source>
        <strain evidence="3">CBS 270.75 / DBVPG 7215 / KCTC 17166 / NRRL Y-17582</strain>
    </source>
</reference>
<dbReference type="eggNOG" id="ENOG502S0BA">
    <property type="taxonomic scope" value="Eukaryota"/>
</dbReference>
<gene>
    <name evidence="2" type="ordered locus">Ecym_3252</name>
</gene>
<dbReference type="OMA" id="FLQWSSY"/>
<keyword evidence="1" id="KW-0472">Membrane</keyword>
<sequence>MQINILWPLQWIPWFTYTTIIIWVQVILIVPLSTMLWQEFYDQLIPKESRYQGTFHPIERISSTEKTYSWHMHLKRENSFTAQGSLMDFGAGQIPDALKPDMFELIVSKHSPYVLNIQLEIYCLKALPLETVEVCVNNERKIFIVTCFNSLEHAIQHKPYQRRLVEHVQHEYVNTLEVNDFLVSTHSDMVNVTVTSTGGGAMLFGQDTHYELNMQLEGIRYVMLRWYKTCHILGTASFVAIISGWFFFSFTVAFMIIGFLRGKGTELATS</sequence>
<keyword evidence="3" id="KW-1185">Reference proteome</keyword>
<dbReference type="RefSeq" id="XP_003645562.1">
    <property type="nucleotide sequence ID" value="XM_003645514.1"/>
</dbReference>
<dbReference type="OrthoDB" id="4053690at2759"/>
<keyword evidence="1" id="KW-1133">Transmembrane helix</keyword>
<organism evidence="2 3">
    <name type="scientific">Eremothecium cymbalariae (strain CBS 270.75 / DBVPG 7215 / KCTC 17166 / NRRL Y-17582)</name>
    <name type="common">Yeast</name>
    <dbReference type="NCBI Taxonomy" id="931890"/>
    <lineage>
        <taxon>Eukaryota</taxon>
        <taxon>Fungi</taxon>
        <taxon>Dikarya</taxon>
        <taxon>Ascomycota</taxon>
        <taxon>Saccharomycotina</taxon>
        <taxon>Saccharomycetes</taxon>
        <taxon>Saccharomycetales</taxon>
        <taxon>Saccharomycetaceae</taxon>
        <taxon>Eremothecium</taxon>
    </lineage>
</organism>
<dbReference type="Proteomes" id="UP000006790">
    <property type="component" value="Chromosome 3"/>
</dbReference>
<keyword evidence="1" id="KW-0812">Transmembrane</keyword>
<feature type="transmembrane region" description="Helical" evidence="1">
    <location>
        <begin position="232"/>
        <end position="260"/>
    </location>
</feature>